<dbReference type="RefSeq" id="WP_188720432.1">
    <property type="nucleotide sequence ID" value="NZ_BMKN01000001.1"/>
</dbReference>
<dbReference type="AlphaFoldDB" id="A0A917EIH4"/>
<evidence type="ECO:0000313" key="1">
    <source>
        <dbReference type="EMBL" id="GGE45074.1"/>
    </source>
</evidence>
<organism evidence="1 2">
    <name type="scientific">Actibacterium pelagium</name>
    <dbReference type="NCBI Taxonomy" id="2029103"/>
    <lineage>
        <taxon>Bacteria</taxon>
        <taxon>Pseudomonadati</taxon>
        <taxon>Pseudomonadota</taxon>
        <taxon>Alphaproteobacteria</taxon>
        <taxon>Rhodobacterales</taxon>
        <taxon>Roseobacteraceae</taxon>
        <taxon>Actibacterium</taxon>
    </lineage>
</organism>
<accession>A0A917EIH4</accession>
<protein>
    <submittedName>
        <fullName evidence="1">Uncharacterized protein</fullName>
    </submittedName>
</protein>
<proteinExistence type="predicted"/>
<dbReference type="EMBL" id="BMKN01000001">
    <property type="protein sequence ID" value="GGE45074.1"/>
    <property type="molecule type" value="Genomic_DNA"/>
</dbReference>
<keyword evidence="2" id="KW-1185">Reference proteome</keyword>
<gene>
    <name evidence="1" type="ORF">GCM10011517_10850</name>
</gene>
<evidence type="ECO:0000313" key="2">
    <source>
        <dbReference type="Proteomes" id="UP000606730"/>
    </source>
</evidence>
<name>A0A917EIH4_9RHOB</name>
<sequence>MTNATAVFLAAVILGALLVDYLRYDFENALFLAIKFDEFLEWVAFWR</sequence>
<reference evidence="1" key="2">
    <citation type="submission" date="2020-09" db="EMBL/GenBank/DDBJ databases">
        <authorList>
            <person name="Sun Q."/>
            <person name="Zhou Y."/>
        </authorList>
    </citation>
    <scope>NUCLEOTIDE SEQUENCE</scope>
    <source>
        <strain evidence="1">CGMCC 1.16012</strain>
    </source>
</reference>
<dbReference type="Proteomes" id="UP000606730">
    <property type="component" value="Unassembled WGS sequence"/>
</dbReference>
<reference evidence="1" key="1">
    <citation type="journal article" date="2014" name="Int. J. Syst. Evol. Microbiol.">
        <title>Complete genome sequence of Corynebacterium casei LMG S-19264T (=DSM 44701T), isolated from a smear-ripened cheese.</title>
        <authorList>
            <consortium name="US DOE Joint Genome Institute (JGI-PGF)"/>
            <person name="Walter F."/>
            <person name="Albersmeier A."/>
            <person name="Kalinowski J."/>
            <person name="Ruckert C."/>
        </authorList>
    </citation>
    <scope>NUCLEOTIDE SEQUENCE</scope>
    <source>
        <strain evidence="1">CGMCC 1.16012</strain>
    </source>
</reference>
<comment type="caution">
    <text evidence="1">The sequence shown here is derived from an EMBL/GenBank/DDBJ whole genome shotgun (WGS) entry which is preliminary data.</text>
</comment>